<comment type="cofactor">
    <cofactor evidence="2">
        <name>thiamine diphosphate</name>
        <dbReference type="ChEBI" id="CHEBI:58937"/>
    </cofactor>
</comment>
<evidence type="ECO:0000256" key="5">
    <source>
        <dbReference type="ARBA" id="ARBA00023052"/>
    </source>
</evidence>
<keyword evidence="5 6" id="KW-0786">Thiamine pyrophosphate</keyword>
<evidence type="ECO:0000256" key="4">
    <source>
        <dbReference type="ARBA" id="ARBA00022723"/>
    </source>
</evidence>
<dbReference type="InterPro" id="IPR045229">
    <property type="entry name" value="TPP_enz"/>
</dbReference>
<evidence type="ECO:0000259" key="9">
    <source>
        <dbReference type="Pfam" id="PF02776"/>
    </source>
</evidence>
<dbReference type="Gene3D" id="3.40.50.1220">
    <property type="entry name" value="TPP-binding domain"/>
    <property type="match status" value="1"/>
</dbReference>
<dbReference type="GO" id="GO:0000287">
    <property type="term" value="F:magnesium ion binding"/>
    <property type="evidence" value="ECO:0007669"/>
    <property type="project" value="InterPro"/>
</dbReference>
<feature type="domain" description="Thiamine pyrophosphate enzyme TPP-binding" evidence="8">
    <location>
        <begin position="402"/>
        <end position="552"/>
    </location>
</feature>
<dbReference type="PROSITE" id="PS00187">
    <property type="entry name" value="TPP_ENZYMES"/>
    <property type="match status" value="1"/>
</dbReference>
<dbReference type="SUPFAM" id="SSF52467">
    <property type="entry name" value="DHS-like NAD/FAD-binding domain"/>
    <property type="match status" value="1"/>
</dbReference>
<dbReference type="Proteomes" id="UP000727993">
    <property type="component" value="Unassembled WGS sequence"/>
</dbReference>
<dbReference type="SUPFAM" id="SSF52518">
    <property type="entry name" value="Thiamin diphosphate-binding fold (THDP-binding)"/>
    <property type="match status" value="2"/>
</dbReference>
<dbReference type="AlphaFoldDB" id="A0A936NA97"/>
<dbReference type="GO" id="GO:0030976">
    <property type="term" value="F:thiamine pyrophosphate binding"/>
    <property type="evidence" value="ECO:0007669"/>
    <property type="project" value="InterPro"/>
</dbReference>
<evidence type="ECO:0000259" key="7">
    <source>
        <dbReference type="Pfam" id="PF00205"/>
    </source>
</evidence>
<accession>A0A936NA97</accession>
<dbReference type="EMBL" id="JADJZA010000001">
    <property type="protein sequence ID" value="MBK9295989.1"/>
    <property type="molecule type" value="Genomic_DNA"/>
</dbReference>
<dbReference type="GO" id="GO:0050660">
    <property type="term" value="F:flavin adenine dinucleotide binding"/>
    <property type="evidence" value="ECO:0007669"/>
    <property type="project" value="TreeGrafter"/>
</dbReference>
<protein>
    <submittedName>
        <fullName evidence="10">Thiamine pyrophosphate-binding protein</fullName>
    </submittedName>
</protein>
<evidence type="ECO:0000256" key="2">
    <source>
        <dbReference type="ARBA" id="ARBA00001964"/>
    </source>
</evidence>
<evidence type="ECO:0000313" key="11">
    <source>
        <dbReference type="Proteomes" id="UP000727993"/>
    </source>
</evidence>
<evidence type="ECO:0000256" key="6">
    <source>
        <dbReference type="RuleBase" id="RU362132"/>
    </source>
</evidence>
<comment type="caution">
    <text evidence="10">The sequence shown here is derived from an EMBL/GenBank/DDBJ whole genome shotgun (WGS) entry which is preliminary data.</text>
</comment>
<comment type="similarity">
    <text evidence="3 6">Belongs to the TPP enzyme family.</text>
</comment>
<dbReference type="PANTHER" id="PTHR18968">
    <property type="entry name" value="THIAMINE PYROPHOSPHATE ENZYMES"/>
    <property type="match status" value="1"/>
</dbReference>
<dbReference type="CDD" id="cd07035">
    <property type="entry name" value="TPP_PYR_POX_like"/>
    <property type="match status" value="1"/>
</dbReference>
<dbReference type="GO" id="GO:0009099">
    <property type="term" value="P:L-valine biosynthetic process"/>
    <property type="evidence" value="ECO:0007669"/>
    <property type="project" value="TreeGrafter"/>
</dbReference>
<comment type="cofactor">
    <cofactor evidence="1">
        <name>Mg(2+)</name>
        <dbReference type="ChEBI" id="CHEBI:18420"/>
    </cofactor>
</comment>
<dbReference type="GO" id="GO:0005948">
    <property type="term" value="C:acetolactate synthase complex"/>
    <property type="evidence" value="ECO:0007669"/>
    <property type="project" value="TreeGrafter"/>
</dbReference>
<gene>
    <name evidence="10" type="ORF">IPN02_03750</name>
</gene>
<evidence type="ECO:0000256" key="1">
    <source>
        <dbReference type="ARBA" id="ARBA00001946"/>
    </source>
</evidence>
<evidence type="ECO:0000313" key="10">
    <source>
        <dbReference type="EMBL" id="MBK9295989.1"/>
    </source>
</evidence>
<dbReference type="Pfam" id="PF02776">
    <property type="entry name" value="TPP_enzyme_N"/>
    <property type="match status" value="1"/>
</dbReference>
<organism evidence="10 11">
    <name type="scientific">Candidatus Neomicrothrix subdominans</name>
    <dbReference type="NCBI Taxonomy" id="2954438"/>
    <lineage>
        <taxon>Bacteria</taxon>
        <taxon>Bacillati</taxon>
        <taxon>Actinomycetota</taxon>
        <taxon>Acidimicrobiia</taxon>
        <taxon>Acidimicrobiales</taxon>
        <taxon>Microthrixaceae</taxon>
        <taxon>Candidatus Neomicrothrix</taxon>
    </lineage>
</organism>
<keyword evidence="4" id="KW-0479">Metal-binding</keyword>
<feature type="domain" description="Thiamine pyrophosphate enzyme N-terminal TPP-binding" evidence="9">
    <location>
        <begin position="8"/>
        <end position="115"/>
    </location>
</feature>
<dbReference type="InterPro" id="IPR000399">
    <property type="entry name" value="TPP-bd_CS"/>
</dbReference>
<evidence type="ECO:0000259" key="8">
    <source>
        <dbReference type="Pfam" id="PF02775"/>
    </source>
</evidence>
<dbReference type="PANTHER" id="PTHR18968:SF166">
    <property type="entry name" value="2-HYDROXYACYL-COA LYASE 2"/>
    <property type="match status" value="1"/>
</dbReference>
<evidence type="ECO:0000256" key="3">
    <source>
        <dbReference type="ARBA" id="ARBA00007812"/>
    </source>
</evidence>
<sequence length="574" mass="60878">MADDQTMMTVGELMAKCLQAEGVTFMCGIVDGAHIPLVSQLGDYGIEYLNTHHEEAATHIAEAHARISHRPTVVIGNPGPGGANMLAGLTSAHGEGHPVVAIACTRRSATTQPERGGAWQATDLVDMAKPITKYSALIARADRVPELIRAAFRAATTGRHGPAFLAIPDELLAEEIDISTMRITPADRNRVISMGAGDPAAIERAADALANAERPFLYAGKGVAWAGAADEFVALGDHLAAAMSTSLGARGVVPEDHPHYFHIFDMATTTAVRSDADVVLVVGARLGEYDGWGMPPAWGDPDAQHTIQIDCDPMSMGLNRPVDEAVVADAKAALTALSEAVRARCEPRTELVDAERYATMNAETVNNAVPFVMAEGTDGVNPGQMVMAAREFFARDAICVVDGGNTTLWAVALNPIFGPDSFLYSVKMGYLGTGLPFAIGAQLAAPERRVYLFSGDGAFGFNPMEVETAVRAGAPVITIVAVDSGWGMERAAHRFKGIDEARYQGTDISPDVRYDLMAEAMGAHGAYVTAMDEFVPALEAAVASGKPAVIHVRVDGELNTNAIGYEQFQYSRTL</sequence>
<dbReference type="InterPro" id="IPR029061">
    <property type="entry name" value="THDP-binding"/>
</dbReference>
<name>A0A936NA97_9ACTN</name>
<feature type="domain" description="Thiamine pyrophosphate enzyme central" evidence="7">
    <location>
        <begin position="202"/>
        <end position="337"/>
    </location>
</feature>
<dbReference type="InterPro" id="IPR012001">
    <property type="entry name" value="Thiamin_PyroP_enz_TPP-bd_dom"/>
</dbReference>
<dbReference type="InterPro" id="IPR011766">
    <property type="entry name" value="TPP_enzyme_TPP-bd"/>
</dbReference>
<dbReference type="GO" id="GO:0009097">
    <property type="term" value="P:isoleucine biosynthetic process"/>
    <property type="evidence" value="ECO:0007669"/>
    <property type="project" value="TreeGrafter"/>
</dbReference>
<dbReference type="CDD" id="cd02004">
    <property type="entry name" value="TPP_BZL_OCoD_HPCL"/>
    <property type="match status" value="1"/>
</dbReference>
<dbReference type="Gene3D" id="3.40.50.970">
    <property type="match status" value="2"/>
</dbReference>
<dbReference type="InterPro" id="IPR012000">
    <property type="entry name" value="Thiamin_PyroP_enz_cen_dom"/>
</dbReference>
<dbReference type="InterPro" id="IPR029035">
    <property type="entry name" value="DHS-like_NAD/FAD-binding_dom"/>
</dbReference>
<reference evidence="10 11" key="1">
    <citation type="submission" date="2020-10" db="EMBL/GenBank/DDBJ databases">
        <title>Connecting structure to function with the recovery of over 1000 high-quality activated sludge metagenome-assembled genomes encoding full-length rRNA genes using long-read sequencing.</title>
        <authorList>
            <person name="Singleton C.M."/>
            <person name="Petriglieri F."/>
            <person name="Kristensen J.M."/>
            <person name="Kirkegaard R.H."/>
            <person name="Michaelsen T.Y."/>
            <person name="Andersen M.H."/>
            <person name="Karst S.M."/>
            <person name="Dueholm M.S."/>
            <person name="Nielsen P.H."/>
            <person name="Albertsen M."/>
        </authorList>
    </citation>
    <scope>NUCLEOTIDE SEQUENCE [LARGE SCALE GENOMIC DNA]</scope>
    <source>
        <strain evidence="10">Lyne_18-Q3-R50-59_MAXAC.006</strain>
    </source>
</reference>
<dbReference type="Pfam" id="PF00205">
    <property type="entry name" value="TPP_enzyme_M"/>
    <property type="match status" value="1"/>
</dbReference>
<dbReference type="GO" id="GO:0003984">
    <property type="term" value="F:acetolactate synthase activity"/>
    <property type="evidence" value="ECO:0007669"/>
    <property type="project" value="TreeGrafter"/>
</dbReference>
<proteinExistence type="inferred from homology"/>
<dbReference type="Pfam" id="PF02775">
    <property type="entry name" value="TPP_enzyme_C"/>
    <property type="match status" value="1"/>
</dbReference>